<dbReference type="GO" id="GO:0042147">
    <property type="term" value="P:retrograde transport, endosome to Golgi"/>
    <property type="evidence" value="ECO:0007669"/>
    <property type="project" value="TreeGrafter"/>
</dbReference>
<dbReference type="GO" id="GO:0005829">
    <property type="term" value="C:cytosol"/>
    <property type="evidence" value="ECO:0007669"/>
    <property type="project" value="GOC"/>
</dbReference>
<dbReference type="Gene3D" id="1.20.58.400">
    <property type="entry name" value="t-snare proteins"/>
    <property type="match status" value="1"/>
</dbReference>
<evidence type="ECO:0000256" key="3">
    <source>
        <dbReference type="ARBA" id="ARBA00022692"/>
    </source>
</evidence>
<dbReference type="InterPro" id="IPR010989">
    <property type="entry name" value="SNARE"/>
</dbReference>
<dbReference type="GO" id="GO:0005484">
    <property type="term" value="F:SNAP receptor activity"/>
    <property type="evidence" value="ECO:0007669"/>
    <property type="project" value="TreeGrafter"/>
</dbReference>
<dbReference type="GO" id="GO:0012507">
    <property type="term" value="C:ER to Golgi transport vesicle membrane"/>
    <property type="evidence" value="ECO:0007669"/>
    <property type="project" value="TreeGrafter"/>
</dbReference>
<evidence type="ECO:0000256" key="6">
    <source>
        <dbReference type="ARBA" id="ARBA00023054"/>
    </source>
</evidence>
<evidence type="ECO:0000256" key="7">
    <source>
        <dbReference type="ARBA" id="ARBA00023136"/>
    </source>
</evidence>
<name>A0A4P9XXF5_9FUNG</name>
<dbReference type="GO" id="GO:0031902">
    <property type="term" value="C:late endosome membrane"/>
    <property type="evidence" value="ECO:0007669"/>
    <property type="project" value="TreeGrafter"/>
</dbReference>
<evidence type="ECO:0000313" key="12">
    <source>
        <dbReference type="Proteomes" id="UP000271241"/>
    </source>
</evidence>
<dbReference type="AlphaFoldDB" id="A0A4P9XXF5"/>
<accession>A0A4P9XXF5</accession>
<dbReference type="GO" id="GO:0006891">
    <property type="term" value="P:intra-Golgi vesicle-mediated transport"/>
    <property type="evidence" value="ECO:0007669"/>
    <property type="project" value="TreeGrafter"/>
</dbReference>
<dbReference type="SMART" id="SM00397">
    <property type="entry name" value="t_SNARE"/>
    <property type="match status" value="1"/>
</dbReference>
<comment type="subcellular location">
    <subcellularLocation>
        <location evidence="8">Prevacuolar compartment membrane</location>
        <topology evidence="8">Single-pass type IV membrane protein</topology>
    </subcellularLocation>
</comment>
<keyword evidence="5" id="KW-1133">Transmembrane helix</keyword>
<dbReference type="Pfam" id="PF12352">
    <property type="entry name" value="V-SNARE_C"/>
    <property type="match status" value="1"/>
</dbReference>
<proteinExistence type="inferred from homology"/>
<evidence type="ECO:0000256" key="2">
    <source>
        <dbReference type="ARBA" id="ARBA00022448"/>
    </source>
</evidence>
<feature type="domain" description="T-SNARE coiled-coil homology" evidence="10">
    <location>
        <begin position="128"/>
        <end position="195"/>
    </location>
</feature>
<evidence type="ECO:0000256" key="9">
    <source>
        <dbReference type="SAM" id="Coils"/>
    </source>
</evidence>
<reference evidence="12" key="1">
    <citation type="journal article" date="2018" name="Nat. Microbiol.">
        <title>Leveraging single-cell genomics to expand the fungal tree of life.</title>
        <authorList>
            <person name="Ahrendt S.R."/>
            <person name="Quandt C.A."/>
            <person name="Ciobanu D."/>
            <person name="Clum A."/>
            <person name="Salamov A."/>
            <person name="Andreopoulos B."/>
            <person name="Cheng J.F."/>
            <person name="Woyke T."/>
            <person name="Pelin A."/>
            <person name="Henrissat B."/>
            <person name="Reynolds N.K."/>
            <person name="Benny G.L."/>
            <person name="Smith M.E."/>
            <person name="James T.Y."/>
            <person name="Grigoriev I.V."/>
        </authorList>
    </citation>
    <scope>NUCLEOTIDE SEQUENCE [LARGE SCALE GENOMIC DNA]</scope>
    <source>
        <strain evidence="12">RSA 1356</strain>
    </source>
</reference>
<protein>
    <submittedName>
        <fullName evidence="11">t-SNARE</fullName>
    </submittedName>
</protein>
<dbReference type="GO" id="GO:0006896">
    <property type="term" value="P:Golgi to vacuole transport"/>
    <property type="evidence" value="ECO:0007669"/>
    <property type="project" value="TreeGrafter"/>
</dbReference>
<dbReference type="FunFam" id="1.20.5.110:FF:000002">
    <property type="entry name" value="Vesicle transport through interaction with t-SNAREsB"/>
    <property type="match status" value="1"/>
</dbReference>
<dbReference type="GO" id="GO:0000149">
    <property type="term" value="F:SNARE binding"/>
    <property type="evidence" value="ECO:0007669"/>
    <property type="project" value="TreeGrafter"/>
</dbReference>
<dbReference type="GO" id="GO:0005794">
    <property type="term" value="C:Golgi apparatus"/>
    <property type="evidence" value="ECO:0007669"/>
    <property type="project" value="TreeGrafter"/>
</dbReference>
<sequence length="198" mass="22404">MADAAGGSQLFENYEQEYRAISLAIANKVNSVIPKQAGEPRKTTIRAAERELEEADEIIGQMELELQRLPQQTKVQLSSRLRSSKADLDKLKRDLKRAVARSGDRDELMGGRIHGLDADATQFDQRQRLISGTDRLNESTRRLEDSHRLALETEAVGVGILGDLRAQREQIQHTRDTLHEADSYVDKAQRTLRSMARR</sequence>
<gene>
    <name evidence="11" type="ORF">THASP1DRAFT_12134</name>
</gene>
<keyword evidence="6 9" id="KW-0175">Coiled coil</keyword>
<keyword evidence="12" id="KW-1185">Reference proteome</keyword>
<dbReference type="OrthoDB" id="430637at2759"/>
<evidence type="ECO:0000256" key="1">
    <source>
        <dbReference type="ARBA" id="ARBA00006108"/>
    </source>
</evidence>
<comment type="similarity">
    <text evidence="1">Belongs to the VTI1 family.</text>
</comment>
<keyword evidence="2" id="KW-0813">Transport</keyword>
<dbReference type="InterPro" id="IPR000727">
    <property type="entry name" value="T_SNARE_dom"/>
</dbReference>
<keyword evidence="7" id="KW-0472">Membrane</keyword>
<dbReference type="GO" id="GO:0031201">
    <property type="term" value="C:SNARE complex"/>
    <property type="evidence" value="ECO:0007669"/>
    <property type="project" value="TreeGrafter"/>
</dbReference>
<dbReference type="EMBL" id="KZ992430">
    <property type="protein sequence ID" value="RKP10997.1"/>
    <property type="molecule type" value="Genomic_DNA"/>
</dbReference>
<dbReference type="Proteomes" id="UP000271241">
    <property type="component" value="Unassembled WGS sequence"/>
</dbReference>
<evidence type="ECO:0000259" key="10">
    <source>
        <dbReference type="SMART" id="SM00397"/>
    </source>
</evidence>
<evidence type="ECO:0000313" key="11">
    <source>
        <dbReference type="EMBL" id="RKP10997.1"/>
    </source>
</evidence>
<dbReference type="PANTHER" id="PTHR21230:SF26">
    <property type="entry name" value="VESICLE TRANSPORT THROUGH INTERACTION WITH T-SNARES HOMOLOG 1A"/>
    <property type="match status" value="1"/>
</dbReference>
<keyword evidence="4" id="KW-0653">Protein transport</keyword>
<dbReference type="InterPro" id="IPR038407">
    <property type="entry name" value="v-SNARE_N_sf"/>
</dbReference>
<feature type="coiled-coil region" evidence="9">
    <location>
        <begin position="45"/>
        <end position="101"/>
    </location>
</feature>
<dbReference type="Pfam" id="PF05008">
    <property type="entry name" value="V-SNARE"/>
    <property type="match status" value="1"/>
</dbReference>
<dbReference type="CDD" id="cd15862">
    <property type="entry name" value="SNARE_Vti1"/>
    <property type="match status" value="1"/>
</dbReference>
<dbReference type="GO" id="GO:0016236">
    <property type="term" value="P:macroautophagy"/>
    <property type="evidence" value="ECO:0007669"/>
    <property type="project" value="TreeGrafter"/>
</dbReference>
<evidence type="ECO:0000256" key="8">
    <source>
        <dbReference type="ARBA" id="ARBA00060376"/>
    </source>
</evidence>
<dbReference type="SUPFAM" id="SSF47661">
    <property type="entry name" value="t-snare proteins"/>
    <property type="match status" value="1"/>
</dbReference>
<evidence type="ECO:0000256" key="5">
    <source>
        <dbReference type="ARBA" id="ARBA00022989"/>
    </source>
</evidence>
<keyword evidence="3" id="KW-0812">Transmembrane</keyword>
<dbReference type="PANTHER" id="PTHR21230">
    <property type="entry name" value="VESICLE TRANSPORT V-SNARE PROTEIN VTI1-RELATED"/>
    <property type="match status" value="1"/>
</dbReference>
<dbReference type="FunFam" id="1.20.58.400:FF:000001">
    <property type="entry name" value="Vesicle transport through interaction with t-SNAREs homolog 1A"/>
    <property type="match status" value="1"/>
</dbReference>
<dbReference type="InterPro" id="IPR007705">
    <property type="entry name" value="Vesicle_trsprt_v-SNARE_N"/>
</dbReference>
<dbReference type="GO" id="GO:0048280">
    <property type="term" value="P:vesicle fusion with Golgi apparatus"/>
    <property type="evidence" value="ECO:0007669"/>
    <property type="project" value="TreeGrafter"/>
</dbReference>
<dbReference type="STRING" id="78915.A0A4P9XXF5"/>
<evidence type="ECO:0000256" key="4">
    <source>
        <dbReference type="ARBA" id="ARBA00022927"/>
    </source>
</evidence>
<dbReference type="Gene3D" id="1.20.5.110">
    <property type="match status" value="1"/>
</dbReference>
<dbReference type="GO" id="GO:0005789">
    <property type="term" value="C:endoplasmic reticulum membrane"/>
    <property type="evidence" value="ECO:0007669"/>
    <property type="project" value="TreeGrafter"/>
</dbReference>
<dbReference type="GO" id="GO:0006886">
    <property type="term" value="P:intracellular protein transport"/>
    <property type="evidence" value="ECO:0007669"/>
    <property type="project" value="InterPro"/>
</dbReference>
<organism evidence="11 12">
    <name type="scientific">Thamnocephalis sphaerospora</name>
    <dbReference type="NCBI Taxonomy" id="78915"/>
    <lineage>
        <taxon>Eukaryota</taxon>
        <taxon>Fungi</taxon>
        <taxon>Fungi incertae sedis</taxon>
        <taxon>Zoopagomycota</taxon>
        <taxon>Zoopagomycotina</taxon>
        <taxon>Zoopagomycetes</taxon>
        <taxon>Zoopagales</taxon>
        <taxon>Sigmoideomycetaceae</taxon>
        <taxon>Thamnocephalis</taxon>
    </lineage>
</organism>
<dbReference type="SUPFAM" id="SSF58038">
    <property type="entry name" value="SNARE fusion complex"/>
    <property type="match status" value="1"/>
</dbReference>